<keyword evidence="2" id="KW-0548">Nucleotidyltransferase</keyword>
<proteinExistence type="predicted"/>
<accession>A0A699J073</accession>
<name>A0A699J073_TANCI</name>
<feature type="region of interest" description="Disordered" evidence="1">
    <location>
        <begin position="371"/>
        <end position="391"/>
    </location>
</feature>
<protein>
    <submittedName>
        <fullName evidence="2">Putative reverse transcriptase domain-containing protein</fullName>
    </submittedName>
</protein>
<feature type="compositionally biased region" description="Low complexity" evidence="1">
    <location>
        <begin position="9"/>
        <end position="22"/>
    </location>
</feature>
<dbReference type="AlphaFoldDB" id="A0A699J073"/>
<evidence type="ECO:0000256" key="1">
    <source>
        <dbReference type="SAM" id="MobiDB-lite"/>
    </source>
</evidence>
<feature type="region of interest" description="Disordered" evidence="1">
    <location>
        <begin position="1"/>
        <end position="23"/>
    </location>
</feature>
<dbReference type="GO" id="GO:0003964">
    <property type="term" value="F:RNA-directed DNA polymerase activity"/>
    <property type="evidence" value="ECO:0007669"/>
    <property type="project" value="UniProtKB-KW"/>
</dbReference>
<organism evidence="2">
    <name type="scientific">Tanacetum cinerariifolium</name>
    <name type="common">Dalmatian daisy</name>
    <name type="synonym">Chrysanthemum cinerariifolium</name>
    <dbReference type="NCBI Taxonomy" id="118510"/>
    <lineage>
        <taxon>Eukaryota</taxon>
        <taxon>Viridiplantae</taxon>
        <taxon>Streptophyta</taxon>
        <taxon>Embryophyta</taxon>
        <taxon>Tracheophyta</taxon>
        <taxon>Spermatophyta</taxon>
        <taxon>Magnoliopsida</taxon>
        <taxon>eudicotyledons</taxon>
        <taxon>Gunneridae</taxon>
        <taxon>Pentapetalae</taxon>
        <taxon>asterids</taxon>
        <taxon>campanulids</taxon>
        <taxon>Asterales</taxon>
        <taxon>Asteraceae</taxon>
        <taxon>Asteroideae</taxon>
        <taxon>Anthemideae</taxon>
        <taxon>Anthemidinae</taxon>
        <taxon>Tanacetum</taxon>
    </lineage>
</organism>
<keyword evidence="2" id="KW-0695">RNA-directed DNA polymerase</keyword>
<gene>
    <name evidence="2" type="ORF">Tci_573017</name>
</gene>
<keyword evidence="2" id="KW-0808">Transferase</keyword>
<dbReference type="EMBL" id="BKCJ010355285">
    <property type="protein sequence ID" value="GFA01045.1"/>
    <property type="molecule type" value="Genomic_DNA"/>
</dbReference>
<evidence type="ECO:0000313" key="2">
    <source>
        <dbReference type="EMBL" id="GFA01045.1"/>
    </source>
</evidence>
<reference evidence="2" key="1">
    <citation type="journal article" date="2019" name="Sci. Rep.">
        <title>Draft genome of Tanacetum cinerariifolium, the natural source of mosquito coil.</title>
        <authorList>
            <person name="Yamashiro T."/>
            <person name="Shiraishi A."/>
            <person name="Satake H."/>
            <person name="Nakayama K."/>
        </authorList>
    </citation>
    <scope>NUCLEOTIDE SEQUENCE</scope>
</reference>
<comment type="caution">
    <text evidence="2">The sequence shown here is derived from an EMBL/GenBank/DDBJ whole genome shotgun (WGS) entry which is preliminary data.</text>
</comment>
<feature type="non-terminal residue" evidence="2">
    <location>
        <position position="486"/>
    </location>
</feature>
<sequence length="486" mass="54643">MYPPMTFKSLAGDSSSESSAGLSRKRCRSPAAIVISSIHKTRDLVLSHSDLLPSRKRFRESISPEDNVEEDIDMDVLEDIKAEATAVEVAVDRDVEAGIDVGIGMEVDVRIDVEDEVEDEIESSDKGTMQVGLNMVVGIDITDGMLMPDTVECLEEVERELEARSMIASTERASLLKQVTSLERSNTRLRGTMMMERARADRFRRWIRFMESELKHIRRFCYNDRMRFRRLETFIHAANALEAENQSQNDSDGDNGNGGNRNSGNRNGENGNGGNENPNKNDRGAVKNNDLAAYTQRFQELTMMCTKMVLGEEIWVEKFIGGLPDNIQRNVIVTKPIRLQDAVLIANNLMDQKLKGYAMKNTKNKKRSDYLKLKDHNHGNKAGNKNDVREARGKSYVLGGGDANPDSNVVKALVTKKETEDKLEEKRLEDMPTVRDFLEVFPKDLPGLPPTRQVEFQIDLVSSDAPVAQSSYRLAPLELQELSTQL</sequence>
<feature type="region of interest" description="Disordered" evidence="1">
    <location>
        <begin position="242"/>
        <end position="286"/>
    </location>
</feature>